<gene>
    <name evidence="1" type="ORF">HORIV_49180</name>
</gene>
<name>A0ABN5X067_9GAMM</name>
<dbReference type="Proteomes" id="UP000289555">
    <property type="component" value="Chromosome"/>
</dbReference>
<protein>
    <submittedName>
        <fullName evidence="1">Uncharacterized protein</fullName>
    </submittedName>
</protein>
<sequence length="106" mass="12208">MTLDSAKGTLKPFMSKVADKQSRARMLEKWTTLDEQKGRQFAERPGKLANLPADVASQLRRLIEQEYQQTLQHAVKESDPTIFASRIRHGVWMQAPVRWAWNVITS</sequence>
<accession>A0ABN5X067</accession>
<keyword evidence="2" id="KW-1185">Reference proteome</keyword>
<evidence type="ECO:0000313" key="2">
    <source>
        <dbReference type="Proteomes" id="UP000289555"/>
    </source>
</evidence>
<dbReference type="EMBL" id="AP019416">
    <property type="protein sequence ID" value="BBI52497.1"/>
    <property type="molecule type" value="Genomic_DNA"/>
</dbReference>
<organism evidence="1 2">
    <name type="scientific">Vreelandella olivaria</name>
    <dbReference type="NCBI Taxonomy" id="390919"/>
    <lineage>
        <taxon>Bacteria</taxon>
        <taxon>Pseudomonadati</taxon>
        <taxon>Pseudomonadota</taxon>
        <taxon>Gammaproteobacteria</taxon>
        <taxon>Oceanospirillales</taxon>
        <taxon>Halomonadaceae</taxon>
        <taxon>Vreelandella</taxon>
    </lineage>
</organism>
<reference evidence="2" key="1">
    <citation type="journal article" date="2019" name="Microbiol. Resour. Announc.">
        <title>Complete Genome Sequence of Halomonas olivaria, a Moderately Halophilic Bacterium Isolated from Olive Processing Effluents, Obtained by Nanopore Sequencing.</title>
        <authorList>
            <person name="Nagata S."/>
            <person name="Ii K.M."/>
            <person name="Tsukimi T."/>
            <person name="Miura M.C."/>
            <person name="Galipon J."/>
            <person name="Arakawa K."/>
        </authorList>
    </citation>
    <scope>NUCLEOTIDE SEQUENCE [LARGE SCALE GENOMIC DNA]</scope>
    <source>
        <strain evidence="2">TYRC17</strain>
    </source>
</reference>
<evidence type="ECO:0000313" key="1">
    <source>
        <dbReference type="EMBL" id="BBI52497.1"/>
    </source>
</evidence>
<proteinExistence type="predicted"/>